<feature type="transmembrane region" description="Helical" evidence="1">
    <location>
        <begin position="22"/>
        <end position="42"/>
    </location>
</feature>
<reference evidence="2 3" key="1">
    <citation type="submission" date="2017-09" db="EMBL/GenBank/DDBJ databases">
        <title>Depth-based differentiation of microbial function through sediment-hosted aquifers and enrichment of novel symbionts in the deep terrestrial subsurface.</title>
        <authorList>
            <person name="Probst A.J."/>
            <person name="Ladd B."/>
            <person name="Jarett J.K."/>
            <person name="Geller-Mcgrath D.E."/>
            <person name="Sieber C.M."/>
            <person name="Emerson J.B."/>
            <person name="Anantharaman K."/>
            <person name="Thomas B.C."/>
            <person name="Malmstrom R."/>
            <person name="Stieglmeier M."/>
            <person name="Klingl A."/>
            <person name="Woyke T."/>
            <person name="Ryan C.M."/>
            <person name="Banfield J.F."/>
        </authorList>
    </citation>
    <scope>NUCLEOTIDE SEQUENCE [LARGE SCALE GENOMIC DNA]</scope>
    <source>
        <strain evidence="2">CG22_combo_CG10-13_8_21_14_all_33_16</strain>
    </source>
</reference>
<dbReference type="EMBL" id="PCTD01000106">
    <property type="protein sequence ID" value="PIP64446.1"/>
    <property type="molecule type" value="Genomic_DNA"/>
</dbReference>
<proteinExistence type="predicted"/>
<gene>
    <name evidence="2" type="ORF">COW96_02475</name>
</gene>
<accession>A0A2H0C3F4</accession>
<organism evidence="2 3">
    <name type="scientific">Candidatus Roizmanbacteria bacterium CG22_combo_CG10-13_8_21_14_all_33_16</name>
    <dbReference type="NCBI Taxonomy" id="1974859"/>
    <lineage>
        <taxon>Bacteria</taxon>
        <taxon>Candidatus Roizmaniibacteriota</taxon>
    </lineage>
</organism>
<evidence type="ECO:0000313" key="3">
    <source>
        <dbReference type="Proteomes" id="UP000230802"/>
    </source>
</evidence>
<keyword evidence="1" id="KW-0472">Membrane</keyword>
<comment type="caution">
    <text evidence="2">The sequence shown here is derived from an EMBL/GenBank/DDBJ whole genome shotgun (WGS) entry which is preliminary data.</text>
</comment>
<feature type="transmembrane region" description="Helical" evidence="1">
    <location>
        <begin position="148"/>
        <end position="165"/>
    </location>
</feature>
<feature type="transmembrane region" description="Helical" evidence="1">
    <location>
        <begin position="76"/>
        <end position="95"/>
    </location>
</feature>
<protein>
    <recommendedName>
        <fullName evidence="4">Metal-dependent hydrolase</fullName>
    </recommendedName>
</protein>
<keyword evidence="1" id="KW-1133">Transmembrane helix</keyword>
<evidence type="ECO:0000313" key="2">
    <source>
        <dbReference type="EMBL" id="PIP64446.1"/>
    </source>
</evidence>
<evidence type="ECO:0008006" key="4">
    <source>
        <dbReference type="Google" id="ProtNLM"/>
    </source>
</evidence>
<feature type="transmembrane region" description="Helical" evidence="1">
    <location>
        <begin position="101"/>
        <end position="119"/>
    </location>
</feature>
<evidence type="ECO:0000256" key="1">
    <source>
        <dbReference type="SAM" id="Phobius"/>
    </source>
</evidence>
<sequence length="166" mass="19617">MDIAFHAVSGIVASRVLGVDNIYPAILVSVLPDVLGGIPYQFHKIEYIYKNKKENFINDFIKLSKKGEYIKNIDKISYLWTHSLLLLFLIIPLCLLLFNQYTIIVVFSFVIHIIIDLFTHDKHNSHQPFYPISNFFVNGRNWLKDRRIFGFFWIFLLVIVLLQWLR</sequence>
<keyword evidence="1" id="KW-0812">Transmembrane</keyword>
<name>A0A2H0C3F4_9BACT</name>
<dbReference type="AlphaFoldDB" id="A0A2H0C3F4"/>
<dbReference type="Proteomes" id="UP000230802">
    <property type="component" value="Unassembled WGS sequence"/>
</dbReference>